<dbReference type="KEGG" id="vta:A3220"/>
<evidence type="ECO:0000313" key="2">
    <source>
        <dbReference type="Proteomes" id="UP000235828"/>
    </source>
</evidence>
<dbReference type="EMBL" id="LT960611">
    <property type="protein sequence ID" value="SON51186.1"/>
    <property type="molecule type" value="Genomic_DNA"/>
</dbReference>
<organism evidence="1 2">
    <name type="scientific">Vibrio tapetis subsp. tapetis</name>
    <dbReference type="NCBI Taxonomy" id="1671868"/>
    <lineage>
        <taxon>Bacteria</taxon>
        <taxon>Pseudomonadati</taxon>
        <taxon>Pseudomonadota</taxon>
        <taxon>Gammaproteobacteria</taxon>
        <taxon>Vibrionales</taxon>
        <taxon>Vibrionaceae</taxon>
        <taxon>Vibrio</taxon>
    </lineage>
</organism>
<protein>
    <submittedName>
        <fullName evidence="1">Uncharacterized protein</fullName>
    </submittedName>
</protein>
<accession>A0A2N8ZH32</accession>
<dbReference type="AlphaFoldDB" id="A0A2N8ZH32"/>
<name>A0A2N8ZH32_9VIBR</name>
<sequence>MESNLQHIRAGRVLVDQQWQHDCIVSFDELGIIRSIQATNSPDARPTITTWAMPCYYQAWLTLMCMEQITAM</sequence>
<gene>
    <name evidence="1" type="ORF">VTAP4600_A3220</name>
</gene>
<keyword evidence="2" id="KW-1185">Reference proteome</keyword>
<evidence type="ECO:0000313" key="1">
    <source>
        <dbReference type="EMBL" id="SON51186.1"/>
    </source>
</evidence>
<proteinExistence type="predicted"/>
<dbReference type="Proteomes" id="UP000235828">
    <property type="component" value="Chromosome A"/>
</dbReference>
<reference evidence="1 2" key="1">
    <citation type="submission" date="2017-10" db="EMBL/GenBank/DDBJ databases">
        <authorList>
            <person name="Banno H."/>
            <person name="Chua N.-H."/>
        </authorList>
    </citation>
    <scope>NUCLEOTIDE SEQUENCE [LARGE SCALE GENOMIC DNA]</scope>
    <source>
        <strain evidence="1">Vibrio tapetis CECT4600</strain>
    </source>
</reference>